<protein>
    <recommendedName>
        <fullName evidence="4">Tetratricopeptide repeat-like domain-containing protein</fullName>
    </recommendedName>
</protein>
<sequence>MSNTDSFVEEVNEEVRRDQLYGLLRRYGWIAVLAILAIVGGAAYSEYSKAQSRAAAQGLGDEMLAALAVDDSAGRAAALGAIDPPSPVSAAVLRLLTAAEQSEAGETEEAIATLDALAVDGAVPEIYRQLAQFKSVTLQGNKTPADERRQAFEAMAQAGNPLRLLASEQLALIDIETGDPEAAIARYQAILEDAEVSSDLQQRSLQVIVALGGEPELADVNGLSSGTGGAPEN</sequence>
<organism evidence="2 3">
    <name type="scientific">Sulfitobacter noctilucicola</name>
    <dbReference type="NCBI Taxonomy" id="1342301"/>
    <lineage>
        <taxon>Bacteria</taxon>
        <taxon>Pseudomonadati</taxon>
        <taxon>Pseudomonadota</taxon>
        <taxon>Alphaproteobacteria</taxon>
        <taxon>Rhodobacterales</taxon>
        <taxon>Roseobacteraceae</taxon>
        <taxon>Sulfitobacter</taxon>
    </lineage>
</organism>
<keyword evidence="1" id="KW-1133">Transmembrane helix</keyword>
<keyword evidence="1" id="KW-0472">Membrane</keyword>
<keyword evidence="3" id="KW-1185">Reference proteome</keyword>
<gene>
    <name evidence="2" type="ORF">GGR93_003271</name>
</gene>
<dbReference type="AlphaFoldDB" id="A0A7W6Q585"/>
<evidence type="ECO:0008006" key="4">
    <source>
        <dbReference type="Google" id="ProtNLM"/>
    </source>
</evidence>
<comment type="caution">
    <text evidence="2">The sequence shown here is derived from an EMBL/GenBank/DDBJ whole genome shotgun (WGS) entry which is preliminary data.</text>
</comment>
<evidence type="ECO:0000313" key="2">
    <source>
        <dbReference type="EMBL" id="MBB4175478.1"/>
    </source>
</evidence>
<dbReference type="OrthoDB" id="7173339at2"/>
<reference evidence="2 3" key="1">
    <citation type="submission" date="2020-08" db="EMBL/GenBank/DDBJ databases">
        <title>Genomic Encyclopedia of Type Strains, Phase IV (KMG-IV): sequencing the most valuable type-strain genomes for metagenomic binning, comparative biology and taxonomic classification.</title>
        <authorList>
            <person name="Goeker M."/>
        </authorList>
    </citation>
    <scope>NUCLEOTIDE SEQUENCE [LARGE SCALE GENOMIC DNA]</scope>
    <source>
        <strain evidence="2 3">DSM 101015</strain>
    </source>
</reference>
<feature type="transmembrane region" description="Helical" evidence="1">
    <location>
        <begin position="27"/>
        <end position="44"/>
    </location>
</feature>
<evidence type="ECO:0000256" key="1">
    <source>
        <dbReference type="SAM" id="Phobius"/>
    </source>
</evidence>
<name>A0A7W6Q585_9RHOB</name>
<evidence type="ECO:0000313" key="3">
    <source>
        <dbReference type="Proteomes" id="UP000565745"/>
    </source>
</evidence>
<dbReference type="Proteomes" id="UP000565745">
    <property type="component" value="Unassembled WGS sequence"/>
</dbReference>
<proteinExistence type="predicted"/>
<dbReference type="EMBL" id="JACIFU010000004">
    <property type="protein sequence ID" value="MBB4175478.1"/>
    <property type="molecule type" value="Genomic_DNA"/>
</dbReference>
<accession>A0A7W6Q585</accession>
<dbReference type="RefSeq" id="WP_025056506.1">
    <property type="nucleotide sequence ID" value="NZ_JACIFU010000004.1"/>
</dbReference>
<keyword evidence="1" id="KW-0812">Transmembrane</keyword>